<evidence type="ECO:0000259" key="4">
    <source>
        <dbReference type="PROSITE" id="PS50932"/>
    </source>
</evidence>
<dbReference type="EMBL" id="VYRZ01000001">
    <property type="protein sequence ID" value="KAA9090048.1"/>
    <property type="molecule type" value="Genomic_DNA"/>
</dbReference>
<dbReference type="Pfam" id="PF00356">
    <property type="entry name" value="LacI"/>
    <property type="match status" value="1"/>
</dbReference>
<reference evidence="6" key="1">
    <citation type="submission" date="2019-09" db="EMBL/GenBank/DDBJ databases">
        <title>Mumia zhuanghuii sp. nov. isolated from the intestinal contents of plateau pika (Ochotona curzoniae) in the Qinghai-Tibet plateau of China.</title>
        <authorList>
            <person name="Tian Z."/>
        </authorList>
    </citation>
    <scope>NUCLEOTIDE SEQUENCE [LARGE SCALE GENOMIC DNA]</scope>
    <source>
        <strain evidence="6">DSM 25564</strain>
    </source>
</reference>
<dbReference type="GO" id="GO:0003700">
    <property type="term" value="F:DNA-binding transcription factor activity"/>
    <property type="evidence" value="ECO:0007669"/>
    <property type="project" value="TreeGrafter"/>
</dbReference>
<sequence>MRARVGVREVAAAAGVSTQTVSRVINDHPHIRPETRGRVLAAMASLGYRVNNAARALGTATTRTIGVLATDTDLFGPAAGIAALERAARSAGRWIATAYADGTDAASVTAASEHLLAQGVDGIVVVAPHMTALAALASAELGVPVSPLHAGGGAARQRDGAALAVDHLVDRGHRRIARLSGPAEWLEAVARDSGIDAALSRHGLTGAAQWRGDWSAASGAALAGEMTAALRAAEPPTAVVVANDQMALGLMAGLAATGVTVPDDVSVVGFDDNPDAAYYRPALTTVRLDIAGEARRCIAELVDATGEIPDTAVPGPPRLIERSSVRSR</sequence>
<dbReference type="SUPFAM" id="SSF53822">
    <property type="entry name" value="Periplasmic binding protein-like I"/>
    <property type="match status" value="1"/>
</dbReference>
<dbReference type="Gene3D" id="1.10.260.40">
    <property type="entry name" value="lambda repressor-like DNA-binding domains"/>
    <property type="match status" value="1"/>
</dbReference>
<proteinExistence type="predicted"/>
<keyword evidence="2 5" id="KW-0238">DNA-binding</keyword>
<dbReference type="InterPro" id="IPR000843">
    <property type="entry name" value="HTH_LacI"/>
</dbReference>
<dbReference type="PROSITE" id="PS00356">
    <property type="entry name" value="HTH_LACI_1"/>
    <property type="match status" value="1"/>
</dbReference>
<protein>
    <submittedName>
        <fullName evidence="5">LacI family DNA-binding transcriptional regulator</fullName>
    </submittedName>
</protein>
<dbReference type="InterPro" id="IPR010982">
    <property type="entry name" value="Lambda_DNA-bd_dom_sf"/>
</dbReference>
<name>A0A5J5IVT0_9MICO</name>
<keyword evidence="1" id="KW-0805">Transcription regulation</keyword>
<keyword evidence="3" id="KW-0804">Transcription</keyword>
<dbReference type="PANTHER" id="PTHR30146:SF109">
    <property type="entry name" value="HTH-TYPE TRANSCRIPTIONAL REGULATOR GALS"/>
    <property type="match status" value="1"/>
</dbReference>
<organism evidence="5 6">
    <name type="scientific">Microbacterium radiodurans</name>
    <dbReference type="NCBI Taxonomy" id="661398"/>
    <lineage>
        <taxon>Bacteria</taxon>
        <taxon>Bacillati</taxon>
        <taxon>Actinomycetota</taxon>
        <taxon>Actinomycetes</taxon>
        <taxon>Micrococcales</taxon>
        <taxon>Microbacteriaceae</taxon>
        <taxon>Microbacterium</taxon>
    </lineage>
</organism>
<evidence type="ECO:0000256" key="3">
    <source>
        <dbReference type="ARBA" id="ARBA00023163"/>
    </source>
</evidence>
<dbReference type="PROSITE" id="PS50932">
    <property type="entry name" value="HTH_LACI_2"/>
    <property type="match status" value="1"/>
</dbReference>
<dbReference type="GO" id="GO:0000976">
    <property type="term" value="F:transcription cis-regulatory region binding"/>
    <property type="evidence" value="ECO:0007669"/>
    <property type="project" value="TreeGrafter"/>
</dbReference>
<evidence type="ECO:0000256" key="1">
    <source>
        <dbReference type="ARBA" id="ARBA00023015"/>
    </source>
</evidence>
<evidence type="ECO:0000313" key="5">
    <source>
        <dbReference type="EMBL" id="KAA9090048.1"/>
    </source>
</evidence>
<evidence type="ECO:0000256" key="2">
    <source>
        <dbReference type="ARBA" id="ARBA00023125"/>
    </source>
</evidence>
<dbReference type="Proteomes" id="UP000327039">
    <property type="component" value="Unassembled WGS sequence"/>
</dbReference>
<keyword evidence="6" id="KW-1185">Reference proteome</keyword>
<gene>
    <name evidence="5" type="ORF">F6B42_04610</name>
</gene>
<dbReference type="OrthoDB" id="9785139at2"/>
<dbReference type="Gene3D" id="3.40.50.2300">
    <property type="match status" value="2"/>
</dbReference>
<dbReference type="AlphaFoldDB" id="A0A5J5IVT0"/>
<dbReference type="Pfam" id="PF13377">
    <property type="entry name" value="Peripla_BP_3"/>
    <property type="match status" value="1"/>
</dbReference>
<evidence type="ECO:0000313" key="6">
    <source>
        <dbReference type="Proteomes" id="UP000327039"/>
    </source>
</evidence>
<dbReference type="SUPFAM" id="SSF47413">
    <property type="entry name" value="lambda repressor-like DNA-binding domains"/>
    <property type="match status" value="1"/>
</dbReference>
<dbReference type="InterPro" id="IPR028082">
    <property type="entry name" value="Peripla_BP_I"/>
</dbReference>
<feature type="domain" description="HTH lacI-type" evidence="4">
    <location>
        <begin position="5"/>
        <end position="59"/>
    </location>
</feature>
<dbReference type="SMART" id="SM00354">
    <property type="entry name" value="HTH_LACI"/>
    <property type="match status" value="1"/>
</dbReference>
<dbReference type="PANTHER" id="PTHR30146">
    <property type="entry name" value="LACI-RELATED TRANSCRIPTIONAL REPRESSOR"/>
    <property type="match status" value="1"/>
</dbReference>
<comment type="caution">
    <text evidence="5">The sequence shown here is derived from an EMBL/GenBank/DDBJ whole genome shotgun (WGS) entry which is preliminary data.</text>
</comment>
<dbReference type="CDD" id="cd01392">
    <property type="entry name" value="HTH_LacI"/>
    <property type="match status" value="1"/>
</dbReference>
<accession>A0A5J5IVT0</accession>
<dbReference type="InterPro" id="IPR046335">
    <property type="entry name" value="LacI/GalR-like_sensor"/>
</dbReference>